<name>A0A9W8TR14_9PEZI</name>
<dbReference type="PANTHER" id="PTHR37544:SF1">
    <property type="entry name" value="PHOSPHORIBOSYLAMINOIMIDAZOLE-SUCCINOCARBOXAMIDE SYNTHASE"/>
    <property type="match status" value="1"/>
</dbReference>
<comment type="caution">
    <text evidence="3">The sequence shown here is derived from an EMBL/GenBank/DDBJ whole genome shotgun (WGS) entry which is preliminary data.</text>
</comment>
<feature type="transmembrane region" description="Helical" evidence="2">
    <location>
        <begin position="36"/>
        <end position="57"/>
    </location>
</feature>
<keyword evidence="4" id="KW-1185">Reference proteome</keyword>
<keyword evidence="2" id="KW-0812">Transmembrane</keyword>
<evidence type="ECO:0000256" key="2">
    <source>
        <dbReference type="SAM" id="Phobius"/>
    </source>
</evidence>
<protein>
    <submittedName>
        <fullName evidence="3">Uncharacterized protein</fullName>
    </submittedName>
</protein>
<evidence type="ECO:0000313" key="3">
    <source>
        <dbReference type="EMBL" id="KAJ3578845.1"/>
    </source>
</evidence>
<reference evidence="3" key="1">
    <citation type="submission" date="2022-07" db="EMBL/GenBank/DDBJ databases">
        <title>Genome Sequence of Xylaria arbuscula.</title>
        <authorList>
            <person name="Buettner E."/>
        </authorList>
    </citation>
    <scope>NUCLEOTIDE SEQUENCE</scope>
    <source>
        <strain evidence="3">VT107</strain>
    </source>
</reference>
<accession>A0A9W8TR14</accession>
<feature type="compositionally biased region" description="Polar residues" evidence="1">
    <location>
        <begin position="1"/>
        <end position="10"/>
    </location>
</feature>
<feature type="transmembrane region" description="Helical" evidence="2">
    <location>
        <begin position="72"/>
        <end position="90"/>
    </location>
</feature>
<feature type="region of interest" description="Disordered" evidence="1">
    <location>
        <begin position="1"/>
        <end position="27"/>
    </location>
</feature>
<feature type="transmembrane region" description="Helical" evidence="2">
    <location>
        <begin position="448"/>
        <end position="470"/>
    </location>
</feature>
<dbReference type="Proteomes" id="UP001148614">
    <property type="component" value="Unassembled WGS sequence"/>
</dbReference>
<proteinExistence type="predicted"/>
<dbReference type="EMBL" id="JANPWZ010000163">
    <property type="protein sequence ID" value="KAJ3578845.1"/>
    <property type="molecule type" value="Genomic_DNA"/>
</dbReference>
<organism evidence="3 4">
    <name type="scientific">Xylaria arbuscula</name>
    <dbReference type="NCBI Taxonomy" id="114810"/>
    <lineage>
        <taxon>Eukaryota</taxon>
        <taxon>Fungi</taxon>
        <taxon>Dikarya</taxon>
        <taxon>Ascomycota</taxon>
        <taxon>Pezizomycotina</taxon>
        <taxon>Sordariomycetes</taxon>
        <taxon>Xylariomycetidae</taxon>
        <taxon>Xylariales</taxon>
        <taxon>Xylariaceae</taxon>
        <taxon>Xylaria</taxon>
    </lineage>
</organism>
<sequence>MWPLNSSKSGSALPAGSSVAGSPKTSWSPPYVRRRVFAIFATGFIILGIAVEFLLHISDRRQGLVTTRQDLHYLWTYGPTVILTLVTTFWSRVEFQSKMMAPWSRLANGGAEVDQTLLADYLSMFQPYAIVKAAANKDYAVAAFSAISITLRVLIVISTGLIALSPTQVSHAVVPIVIQSEFTNDPTDLETGATLPYYVVSGISDFDLPFPDGLSDRFAFQSFKSNLPPATQLNAIVNGFAGGLDCEAATLNITEYDTIYNFTLHSRNCQFQRADDQALHDQVDANYFTSLVRGNCTTGPNAGSKRVGVVFWDLAWGLSSLDSIKQPNQLLDEASPLKLDNVTSWDIMQAIFDMYYTLASQYSKRTDFGGVPVVLDGFMGSALRLRNKTTPSLSVSSLLDETVLQDTVTDFYRQISAIVAHSSLMRPAAIASTGSAITEENRLIVRELAAHLMAALCFLCVLIGIVFFTLPNLASVLPRNPNTLINMALLLANSRELLMQIPRLGATNIHTLRLALGGTQYHSKFLCKDSEDQECITILPTRNLPSNDELELVDTKGEFKHPLILSTVARAGVSVLTIGLIVTLEVLLQVSRRQEGLGDVRNEDYLHYSWTTVPAIAFGLLGLYLGAVDFECRRLTPFINLSRGASFDRSIGLDLLDRTAPFALHKEIRSKNYATLAITIAGAIPSFFTIFSSSLFTAISLPTSSNVQLQTTDLFSFNMEQPSSLSPNPADFVAALILESNLSYPGFTHEELAFPKLKLLLSDSDGILAAFDQSRSVINATVPALRSKLACQSYEASQMESRFNGTMGRHDYVDVFTDCASNGEYFRFIGYISASKLTADRNFFEGPDFSTDSPAIICGRYRWAWGRAEQGNVTLVGGLACNETLETVEVQTLFFGSNLRIDPGHPPMPLDLTARVLDLGEGWDAGEYLMYENLPYMLSPTGEASKVAAVLTTSRYAVPVEALGDPARVLEVAGQCSSNIACCLPSNSDESDYNVDFPPVAAATITDPLGRRRVIQDAASTRVIEALLGVALACSLLGWVGMRNTNVLPRSPTSIASIAALLVDGNLFYYLSQQHGEANTAHTDASTGFARGAVFRLGWATATDASGCEDWRFGIFCYEGMAPELDHAKEKRMHGDEGSVDAEEVIPLHES</sequence>
<keyword evidence="2" id="KW-1133">Transmembrane helix</keyword>
<feature type="transmembrane region" description="Helical" evidence="2">
    <location>
        <begin position="568"/>
        <end position="588"/>
    </location>
</feature>
<dbReference type="Pfam" id="PF11915">
    <property type="entry name" value="DUF3433"/>
    <property type="match status" value="2"/>
</dbReference>
<dbReference type="AlphaFoldDB" id="A0A9W8TR14"/>
<gene>
    <name evidence="3" type="ORF">NPX13_g1718</name>
</gene>
<feature type="transmembrane region" description="Helical" evidence="2">
    <location>
        <begin position="608"/>
        <end position="627"/>
    </location>
</feature>
<dbReference type="VEuPathDB" id="FungiDB:F4678DRAFT_462227"/>
<evidence type="ECO:0000313" key="4">
    <source>
        <dbReference type="Proteomes" id="UP001148614"/>
    </source>
</evidence>
<feature type="transmembrane region" description="Helical" evidence="2">
    <location>
        <begin position="673"/>
        <end position="696"/>
    </location>
</feature>
<keyword evidence="2" id="KW-0472">Membrane</keyword>
<dbReference type="PANTHER" id="PTHR37544">
    <property type="entry name" value="SPRAY-RELATED"/>
    <property type="match status" value="1"/>
</dbReference>
<evidence type="ECO:0000256" key="1">
    <source>
        <dbReference type="SAM" id="MobiDB-lite"/>
    </source>
</evidence>
<feature type="region of interest" description="Disordered" evidence="1">
    <location>
        <begin position="1131"/>
        <end position="1151"/>
    </location>
</feature>
<dbReference type="InterPro" id="IPR021840">
    <property type="entry name" value="DUF3433"/>
</dbReference>